<protein>
    <recommendedName>
        <fullName evidence="2">Helix-turn-helix domain-containing protein</fullName>
    </recommendedName>
</protein>
<dbReference type="InterPro" id="IPR009061">
    <property type="entry name" value="DNA-bd_dom_put_sf"/>
</dbReference>
<evidence type="ECO:0000256" key="1">
    <source>
        <dbReference type="SAM" id="MobiDB-lite"/>
    </source>
</evidence>
<dbReference type="EMBL" id="CADILH010000010">
    <property type="protein sequence ID" value="CAB3937256.1"/>
    <property type="molecule type" value="Genomic_DNA"/>
</dbReference>
<feature type="domain" description="Helix-turn-helix" evidence="2">
    <location>
        <begin position="74"/>
        <end position="126"/>
    </location>
</feature>
<dbReference type="SUPFAM" id="SSF46955">
    <property type="entry name" value="Putative DNA-binding domain"/>
    <property type="match status" value="1"/>
</dbReference>
<reference evidence="3 4" key="1">
    <citation type="submission" date="2020-04" db="EMBL/GenBank/DDBJ databases">
        <authorList>
            <person name="De Canck E."/>
        </authorList>
    </citation>
    <scope>NUCLEOTIDE SEQUENCE [LARGE SCALE GENOMIC DNA]</scope>
    <source>
        <strain evidence="3 4">LMG 6000</strain>
    </source>
</reference>
<accession>A0A6S7F7W2</accession>
<dbReference type="Proteomes" id="UP000494183">
    <property type="component" value="Unassembled WGS sequence"/>
</dbReference>
<evidence type="ECO:0000259" key="2">
    <source>
        <dbReference type="Pfam" id="PF12728"/>
    </source>
</evidence>
<dbReference type="AlphaFoldDB" id="A0A6S7F7W2"/>
<evidence type="ECO:0000313" key="3">
    <source>
        <dbReference type="EMBL" id="CAB3937256.1"/>
    </source>
</evidence>
<dbReference type="Pfam" id="PF12728">
    <property type="entry name" value="HTH_17"/>
    <property type="match status" value="1"/>
</dbReference>
<proteinExistence type="predicted"/>
<keyword evidence="4" id="KW-1185">Reference proteome</keyword>
<sequence>MSLAYRDLPQHNALYCSQCVKSAVNFDGAGVDCTSYRILPAKPFFYYMPGMGIPSSYTLDWHVPVPPEVLMEPLLTLEQLAATLGLSVQTLYNRRARGESLPPCVKLGSRLRFLQTDVRAWLDAQRDGVGNCQAAPSREPGSTIHPAAQPRPKRSVSVRNSMPEAIVLLSFERSMSRARCISVERSSRIQPRASTTPGRPGLALYQLRY</sequence>
<gene>
    <name evidence="3" type="ORF">LMG6000_05286</name>
</gene>
<dbReference type="InterPro" id="IPR041657">
    <property type="entry name" value="HTH_17"/>
</dbReference>
<organism evidence="3 4">
    <name type="scientific">Achromobacter insolitus</name>
    <dbReference type="NCBI Taxonomy" id="217204"/>
    <lineage>
        <taxon>Bacteria</taxon>
        <taxon>Pseudomonadati</taxon>
        <taxon>Pseudomonadota</taxon>
        <taxon>Betaproteobacteria</taxon>
        <taxon>Burkholderiales</taxon>
        <taxon>Alcaligenaceae</taxon>
        <taxon>Achromobacter</taxon>
    </lineage>
</organism>
<name>A0A6S7F7W2_9BURK</name>
<feature type="region of interest" description="Disordered" evidence="1">
    <location>
        <begin position="132"/>
        <end position="157"/>
    </location>
</feature>
<dbReference type="Gene3D" id="1.10.238.160">
    <property type="match status" value="1"/>
</dbReference>
<evidence type="ECO:0000313" key="4">
    <source>
        <dbReference type="Proteomes" id="UP000494183"/>
    </source>
</evidence>